<dbReference type="Pfam" id="PF00013">
    <property type="entry name" value="KH_1"/>
    <property type="match status" value="1"/>
</dbReference>
<name>A0A2M7FN07_9BACT</name>
<keyword evidence="3 4" id="KW-0694">RNA-binding</keyword>
<dbReference type="Gene3D" id="3.30.1370.10">
    <property type="entry name" value="K Homology domain, type 1"/>
    <property type="match status" value="1"/>
</dbReference>
<dbReference type="Proteomes" id="UP000230556">
    <property type="component" value="Unassembled WGS sequence"/>
</dbReference>
<dbReference type="FunFam" id="3.30.1370.10:FF:000001">
    <property type="entry name" value="Polyribonucleotide nucleotidyltransferase"/>
    <property type="match status" value="1"/>
</dbReference>
<protein>
    <recommendedName>
        <fullName evidence="5">K Homology domain-containing protein</fullName>
    </recommendedName>
</protein>
<evidence type="ECO:0000256" key="2">
    <source>
        <dbReference type="ARBA" id="ARBA00022695"/>
    </source>
</evidence>
<dbReference type="CDD" id="cd02393">
    <property type="entry name" value="KH-I_PNPase"/>
    <property type="match status" value="1"/>
</dbReference>
<organism evidence="6 7">
    <name type="scientific">Candidatus Collierbacteria bacterium CG17_big_fil_post_rev_8_21_14_2_50_45_7</name>
    <dbReference type="NCBI Taxonomy" id="1974536"/>
    <lineage>
        <taxon>Bacteria</taxon>
        <taxon>Candidatus Collieribacteriota</taxon>
    </lineage>
</organism>
<gene>
    <name evidence="6" type="ORF">COW38_03505</name>
</gene>
<feature type="non-terminal residue" evidence="6">
    <location>
        <position position="44"/>
    </location>
</feature>
<evidence type="ECO:0000256" key="1">
    <source>
        <dbReference type="ARBA" id="ARBA00022679"/>
    </source>
</evidence>
<dbReference type="PROSITE" id="PS50084">
    <property type="entry name" value="KH_TYPE_1"/>
    <property type="match status" value="1"/>
</dbReference>
<proteinExistence type="predicted"/>
<sequence length="44" mass="4588">MVQFEIPTDKIGEVIGPGGKNIKLIMSETGAQVDIDDSTGVGKV</sequence>
<evidence type="ECO:0000256" key="4">
    <source>
        <dbReference type="PROSITE-ProRule" id="PRU00117"/>
    </source>
</evidence>
<evidence type="ECO:0000313" key="6">
    <source>
        <dbReference type="EMBL" id="PIW07071.1"/>
    </source>
</evidence>
<keyword evidence="2" id="KW-0548">Nucleotidyltransferase</keyword>
<reference evidence="7" key="1">
    <citation type="submission" date="2017-09" db="EMBL/GenBank/DDBJ databases">
        <title>Depth-based differentiation of microbial function through sediment-hosted aquifers and enrichment of novel symbionts in the deep terrestrial subsurface.</title>
        <authorList>
            <person name="Probst A.J."/>
            <person name="Ladd B."/>
            <person name="Jarett J.K."/>
            <person name="Geller-Mcgrath D.E."/>
            <person name="Sieber C.M.K."/>
            <person name="Emerson J.B."/>
            <person name="Anantharaman K."/>
            <person name="Thomas B.C."/>
            <person name="Malmstrom R."/>
            <person name="Stieglmeier M."/>
            <person name="Klingl A."/>
            <person name="Woyke T."/>
            <person name="Ryan C.M."/>
            <person name="Banfield J.F."/>
        </authorList>
    </citation>
    <scope>NUCLEOTIDE SEQUENCE [LARGE SCALE GENOMIC DNA]</scope>
</reference>
<comment type="caution">
    <text evidence="6">The sequence shown here is derived from an EMBL/GenBank/DDBJ whole genome shotgun (WGS) entry which is preliminary data.</text>
</comment>
<feature type="domain" description="K Homology" evidence="5">
    <location>
        <begin position="2"/>
        <end position="38"/>
    </location>
</feature>
<dbReference type="AlphaFoldDB" id="A0A2M7FN07"/>
<dbReference type="InterPro" id="IPR036612">
    <property type="entry name" value="KH_dom_type_1_sf"/>
</dbReference>
<dbReference type="EMBL" id="PFFO01000151">
    <property type="protein sequence ID" value="PIW07071.1"/>
    <property type="molecule type" value="Genomic_DNA"/>
</dbReference>
<keyword evidence="1" id="KW-0808">Transferase</keyword>
<dbReference type="GO" id="GO:0016779">
    <property type="term" value="F:nucleotidyltransferase activity"/>
    <property type="evidence" value="ECO:0007669"/>
    <property type="project" value="UniProtKB-KW"/>
</dbReference>
<accession>A0A2M7FN07</accession>
<evidence type="ECO:0000313" key="7">
    <source>
        <dbReference type="Proteomes" id="UP000230556"/>
    </source>
</evidence>
<dbReference type="InterPro" id="IPR004088">
    <property type="entry name" value="KH_dom_type_1"/>
</dbReference>
<dbReference type="SUPFAM" id="SSF54791">
    <property type="entry name" value="Eukaryotic type KH-domain (KH-domain type I)"/>
    <property type="match status" value="1"/>
</dbReference>
<evidence type="ECO:0000256" key="3">
    <source>
        <dbReference type="ARBA" id="ARBA00022884"/>
    </source>
</evidence>
<evidence type="ECO:0000259" key="5">
    <source>
        <dbReference type="Pfam" id="PF00013"/>
    </source>
</evidence>
<dbReference type="GO" id="GO:0003723">
    <property type="term" value="F:RNA binding"/>
    <property type="evidence" value="ECO:0007669"/>
    <property type="project" value="UniProtKB-UniRule"/>
</dbReference>